<evidence type="ECO:0000259" key="11">
    <source>
        <dbReference type="PROSITE" id="PS50929"/>
    </source>
</evidence>
<dbReference type="Proteomes" id="UP000186364">
    <property type="component" value="Unassembled WGS sequence"/>
</dbReference>
<proteinExistence type="inferred from homology"/>
<accession>A0A1Q9B0L4</accession>
<protein>
    <submittedName>
        <fullName evidence="12">Thiamine ABC transporter permease</fullName>
    </submittedName>
</protein>
<evidence type="ECO:0000256" key="3">
    <source>
        <dbReference type="ARBA" id="ARBA00022692"/>
    </source>
</evidence>
<feature type="domain" description="ABC transmembrane type-1" evidence="11">
    <location>
        <begin position="19"/>
        <end position="299"/>
    </location>
</feature>
<dbReference type="GO" id="GO:0015421">
    <property type="term" value="F:ABC-type oligopeptide transporter activity"/>
    <property type="evidence" value="ECO:0007669"/>
    <property type="project" value="TreeGrafter"/>
</dbReference>
<dbReference type="InterPro" id="IPR003439">
    <property type="entry name" value="ABC_transporter-like_ATP-bd"/>
</dbReference>
<evidence type="ECO:0000259" key="10">
    <source>
        <dbReference type="PROSITE" id="PS50893"/>
    </source>
</evidence>
<evidence type="ECO:0000256" key="2">
    <source>
        <dbReference type="ARBA" id="ARBA00005417"/>
    </source>
</evidence>
<evidence type="ECO:0000256" key="9">
    <source>
        <dbReference type="SAM" id="Phobius"/>
    </source>
</evidence>
<dbReference type="InterPro" id="IPR017871">
    <property type="entry name" value="ABC_transporter-like_CS"/>
</dbReference>
<dbReference type="InterPro" id="IPR003593">
    <property type="entry name" value="AAA+_ATPase"/>
</dbReference>
<feature type="transmembrane region" description="Helical" evidence="9">
    <location>
        <begin position="155"/>
        <end position="174"/>
    </location>
</feature>
<dbReference type="PANTHER" id="PTHR43394:SF1">
    <property type="entry name" value="ATP-BINDING CASSETTE SUB-FAMILY B MEMBER 10, MITOCHONDRIAL"/>
    <property type="match status" value="1"/>
</dbReference>
<dbReference type="PROSITE" id="PS00211">
    <property type="entry name" value="ABC_TRANSPORTER_1"/>
    <property type="match status" value="1"/>
</dbReference>
<dbReference type="InterPro" id="IPR011527">
    <property type="entry name" value="ABC1_TM_dom"/>
</dbReference>
<dbReference type="GO" id="GO:0005886">
    <property type="term" value="C:plasma membrane"/>
    <property type="evidence" value="ECO:0007669"/>
    <property type="project" value="UniProtKB-SubCell"/>
</dbReference>
<dbReference type="SUPFAM" id="SSF52540">
    <property type="entry name" value="P-loop containing nucleoside triphosphate hydrolases"/>
    <property type="match status" value="1"/>
</dbReference>
<evidence type="ECO:0000256" key="5">
    <source>
        <dbReference type="ARBA" id="ARBA00022840"/>
    </source>
</evidence>
<dbReference type="InterPro" id="IPR039421">
    <property type="entry name" value="Type_1_exporter"/>
</dbReference>
<comment type="similarity">
    <text evidence="2">Belongs to the ABC transporter superfamily.</text>
</comment>
<dbReference type="InterPro" id="IPR036640">
    <property type="entry name" value="ABC1_TM_sf"/>
</dbReference>
<organism evidence="12 13">
    <name type="scientific">Xaviernesmea oryzae</name>
    <dbReference type="NCBI Taxonomy" id="464029"/>
    <lineage>
        <taxon>Bacteria</taxon>
        <taxon>Pseudomonadati</taxon>
        <taxon>Pseudomonadota</taxon>
        <taxon>Alphaproteobacteria</taxon>
        <taxon>Hyphomicrobiales</taxon>
        <taxon>Rhizobiaceae</taxon>
        <taxon>Rhizobium/Agrobacterium group</taxon>
        <taxon>Xaviernesmea</taxon>
    </lineage>
</organism>
<dbReference type="SMART" id="SM00382">
    <property type="entry name" value="AAA"/>
    <property type="match status" value="1"/>
</dbReference>
<sequence>MRRLLGYYRPHIPLLAADLAAAGLLAACTIYVPLGISHLVHEIGAGPEAHERLIAPAAILLAALGLQLAAQFFVDHWGHVMGARIEADVRRHVFDHCQQLPFSFHDRTRTGQLMSRMTSDPLWLGELFHHGPEDLFIGALKYGGAITVLFLLDPVIAWSVLAITPFAIASALHFNRAMNRAIARSKQEIGAINDRIEDTLSGIRVVQAFAQEQRERQRFEALNLRFLASRADSYRSEAWFSLCMDGLAQLITALVLLIGTLHILSERLTAADLLTLVLTVGILVDPVKRLANVIRLWQEGYTGFVRAMEILEIVPDLQERAHALPLSVTKGEITFDRVRFGYEGKSDIIGGLSFALEGGDFVALVGASGVGKSTLCALIARFYDLRSGTIRIDGTDISTVTLASLREAVGFVQQDTYLFAGTIAENLRYGRPNASMAEIEAAARAAQAEGFIHALPRGYETEVGPRGVTLSGGQRQRLAIARLFLKNPPILIFDEATSALDNDSERAVQDALMALSKGRTTLVIAHRLSTIRRADRILVLTEDGLVEDGTHDRLMAASGAYAKLHGSGAEA</sequence>
<dbReference type="RefSeq" id="WP_075626571.1">
    <property type="nucleotide sequence ID" value="NZ_FOAM01000011.1"/>
</dbReference>
<evidence type="ECO:0000256" key="1">
    <source>
        <dbReference type="ARBA" id="ARBA00004651"/>
    </source>
</evidence>
<keyword evidence="6 9" id="KW-1133">Transmembrane helix</keyword>
<evidence type="ECO:0000313" key="12">
    <source>
        <dbReference type="EMBL" id="OLP61539.1"/>
    </source>
</evidence>
<dbReference type="GO" id="GO:0016887">
    <property type="term" value="F:ATP hydrolysis activity"/>
    <property type="evidence" value="ECO:0007669"/>
    <property type="project" value="InterPro"/>
</dbReference>
<dbReference type="SUPFAM" id="SSF90123">
    <property type="entry name" value="ABC transporter transmembrane region"/>
    <property type="match status" value="1"/>
</dbReference>
<comment type="subcellular location">
    <subcellularLocation>
        <location evidence="1">Cell membrane</location>
        <topology evidence="1">Multi-pass membrane protein</topology>
    </subcellularLocation>
</comment>
<dbReference type="Gene3D" id="3.40.50.300">
    <property type="entry name" value="P-loop containing nucleotide triphosphate hydrolases"/>
    <property type="match status" value="1"/>
</dbReference>
<evidence type="ECO:0000256" key="8">
    <source>
        <dbReference type="ARBA" id="ARBA00024725"/>
    </source>
</evidence>
<feature type="domain" description="ABC transporter" evidence="10">
    <location>
        <begin position="333"/>
        <end position="567"/>
    </location>
</feature>
<keyword evidence="3 9" id="KW-0812">Transmembrane</keyword>
<dbReference type="Gene3D" id="1.20.1560.10">
    <property type="entry name" value="ABC transporter type 1, transmembrane domain"/>
    <property type="match status" value="1"/>
</dbReference>
<gene>
    <name evidence="12" type="ORF">BJF93_00340</name>
</gene>
<keyword evidence="7 9" id="KW-0472">Membrane</keyword>
<comment type="caution">
    <text evidence="12">The sequence shown here is derived from an EMBL/GenBank/DDBJ whole genome shotgun (WGS) entry which is preliminary data.</text>
</comment>
<keyword evidence="4" id="KW-0547">Nucleotide-binding</keyword>
<dbReference type="CDD" id="cd18549">
    <property type="entry name" value="ABC_6TM_YwjA_like"/>
    <property type="match status" value="1"/>
</dbReference>
<dbReference type="FunFam" id="3.40.50.300:FF:000218">
    <property type="entry name" value="Multidrug ABC transporter ATP-binding protein"/>
    <property type="match status" value="1"/>
</dbReference>
<dbReference type="PROSITE" id="PS50929">
    <property type="entry name" value="ABC_TM1F"/>
    <property type="match status" value="1"/>
</dbReference>
<evidence type="ECO:0000256" key="4">
    <source>
        <dbReference type="ARBA" id="ARBA00022741"/>
    </source>
</evidence>
<dbReference type="InterPro" id="IPR027417">
    <property type="entry name" value="P-loop_NTPase"/>
</dbReference>
<feature type="transmembrane region" description="Helical" evidence="9">
    <location>
        <begin position="53"/>
        <end position="74"/>
    </location>
</feature>
<dbReference type="PROSITE" id="PS50893">
    <property type="entry name" value="ABC_TRANSPORTER_2"/>
    <property type="match status" value="1"/>
</dbReference>
<keyword evidence="13" id="KW-1185">Reference proteome</keyword>
<comment type="function">
    <text evidence="8">Part of an ABC transporter complex. Transmembrane domains (TMD) form a pore in the inner membrane and the ATP-binding domain (NBD) is responsible for energy generation.</text>
</comment>
<feature type="transmembrane region" description="Helical" evidence="9">
    <location>
        <begin position="12"/>
        <end position="32"/>
    </location>
</feature>
<keyword evidence="5" id="KW-0067">ATP-binding</keyword>
<dbReference type="Pfam" id="PF00005">
    <property type="entry name" value="ABC_tran"/>
    <property type="match status" value="1"/>
</dbReference>
<dbReference type="EMBL" id="MKIP01000032">
    <property type="protein sequence ID" value="OLP61539.1"/>
    <property type="molecule type" value="Genomic_DNA"/>
</dbReference>
<name>A0A1Q9B0L4_9HYPH</name>
<reference evidence="12 13" key="1">
    <citation type="submission" date="2016-09" db="EMBL/GenBank/DDBJ databases">
        <title>Rhizobium sp. nov., a novel species isolated from the rice rhizosphere.</title>
        <authorList>
            <person name="Zhao J."/>
            <person name="Zhang X."/>
        </authorList>
    </citation>
    <scope>NUCLEOTIDE SEQUENCE [LARGE SCALE GENOMIC DNA]</scope>
    <source>
        <strain evidence="12 13">1.7048</strain>
    </source>
</reference>
<dbReference type="AlphaFoldDB" id="A0A1Q9B0L4"/>
<evidence type="ECO:0000256" key="7">
    <source>
        <dbReference type="ARBA" id="ARBA00023136"/>
    </source>
</evidence>
<evidence type="ECO:0000256" key="6">
    <source>
        <dbReference type="ARBA" id="ARBA00022989"/>
    </source>
</evidence>
<dbReference type="GO" id="GO:0005524">
    <property type="term" value="F:ATP binding"/>
    <property type="evidence" value="ECO:0007669"/>
    <property type="project" value="UniProtKB-KW"/>
</dbReference>
<dbReference type="Pfam" id="PF00664">
    <property type="entry name" value="ABC_membrane"/>
    <property type="match status" value="1"/>
</dbReference>
<evidence type="ECO:0000313" key="13">
    <source>
        <dbReference type="Proteomes" id="UP000186364"/>
    </source>
</evidence>
<dbReference type="PANTHER" id="PTHR43394">
    <property type="entry name" value="ATP-DEPENDENT PERMEASE MDL1, MITOCHONDRIAL"/>
    <property type="match status" value="1"/>
</dbReference>